<organism evidence="3 4">
    <name type="scientific">Vibrio chagasii</name>
    <dbReference type="NCBI Taxonomy" id="170679"/>
    <lineage>
        <taxon>Bacteria</taxon>
        <taxon>Pseudomonadati</taxon>
        <taxon>Pseudomonadota</taxon>
        <taxon>Gammaproteobacteria</taxon>
        <taxon>Vibrionales</taxon>
        <taxon>Vibrionaceae</taxon>
        <taxon>Vibrio</taxon>
    </lineage>
</organism>
<dbReference type="PANTHER" id="PTHR23028:SF53">
    <property type="entry name" value="ACYL_TRANSF_3 DOMAIN-CONTAINING PROTEIN"/>
    <property type="match status" value="1"/>
</dbReference>
<gene>
    <name evidence="3" type="ORF">BTO10_20945</name>
</gene>
<evidence type="ECO:0000313" key="3">
    <source>
        <dbReference type="EMBL" id="PQJ58186.1"/>
    </source>
</evidence>
<feature type="transmembrane region" description="Helical" evidence="1">
    <location>
        <begin position="12"/>
        <end position="30"/>
    </location>
</feature>
<comment type="caution">
    <text evidence="3">The sequence shown here is derived from an EMBL/GenBank/DDBJ whole genome shotgun (WGS) entry which is preliminary data.</text>
</comment>
<reference evidence="3 4" key="1">
    <citation type="submission" date="2016-12" db="EMBL/GenBank/DDBJ databases">
        <title>Diversity of luminous bacteria.</title>
        <authorList>
            <person name="Yoshizawa S."/>
            <person name="Kogure K."/>
        </authorList>
    </citation>
    <scope>NUCLEOTIDE SEQUENCE [LARGE SCALE GENOMIC DNA]</scope>
    <source>
        <strain evidence="3 4">LC2-408</strain>
    </source>
</reference>
<evidence type="ECO:0000256" key="1">
    <source>
        <dbReference type="SAM" id="Phobius"/>
    </source>
</evidence>
<keyword evidence="1" id="KW-0472">Membrane</keyword>
<dbReference type="GO" id="GO:0016020">
    <property type="term" value="C:membrane"/>
    <property type="evidence" value="ECO:0007669"/>
    <property type="project" value="TreeGrafter"/>
</dbReference>
<dbReference type="GO" id="GO:0016747">
    <property type="term" value="F:acyltransferase activity, transferring groups other than amino-acyl groups"/>
    <property type="evidence" value="ECO:0007669"/>
    <property type="project" value="InterPro"/>
</dbReference>
<proteinExistence type="predicted"/>
<feature type="transmembrane region" description="Helical" evidence="1">
    <location>
        <begin position="162"/>
        <end position="179"/>
    </location>
</feature>
<keyword evidence="1" id="KW-1133">Transmembrane helix</keyword>
<dbReference type="InterPro" id="IPR050879">
    <property type="entry name" value="Acyltransferase_3"/>
</dbReference>
<feature type="transmembrane region" description="Helical" evidence="1">
    <location>
        <begin position="83"/>
        <end position="102"/>
    </location>
</feature>
<dbReference type="RefSeq" id="WP_105025716.1">
    <property type="nucleotide sequence ID" value="NZ_MSCI01000003.1"/>
</dbReference>
<evidence type="ECO:0000313" key="4">
    <source>
        <dbReference type="Proteomes" id="UP000238707"/>
    </source>
</evidence>
<keyword evidence="4" id="KW-1185">Reference proteome</keyword>
<keyword evidence="1" id="KW-0812">Transmembrane</keyword>
<dbReference type="AlphaFoldDB" id="A0A2S7V7H3"/>
<feature type="transmembrane region" description="Helical" evidence="1">
    <location>
        <begin position="42"/>
        <end position="63"/>
    </location>
</feature>
<dbReference type="InterPro" id="IPR002656">
    <property type="entry name" value="Acyl_transf_3_dom"/>
</dbReference>
<feature type="transmembrane region" description="Helical" evidence="1">
    <location>
        <begin position="332"/>
        <end position="350"/>
    </location>
</feature>
<dbReference type="EMBL" id="MSCI01000003">
    <property type="protein sequence ID" value="PQJ58186.1"/>
    <property type="molecule type" value="Genomic_DNA"/>
</dbReference>
<feature type="transmembrane region" description="Helical" evidence="1">
    <location>
        <begin position="234"/>
        <end position="252"/>
    </location>
</feature>
<dbReference type="GO" id="GO:0000271">
    <property type="term" value="P:polysaccharide biosynthetic process"/>
    <property type="evidence" value="ECO:0007669"/>
    <property type="project" value="TreeGrafter"/>
</dbReference>
<dbReference type="PANTHER" id="PTHR23028">
    <property type="entry name" value="ACETYLTRANSFERASE"/>
    <property type="match status" value="1"/>
</dbReference>
<feature type="transmembrane region" description="Helical" evidence="1">
    <location>
        <begin position="290"/>
        <end position="312"/>
    </location>
</feature>
<dbReference type="Pfam" id="PF01757">
    <property type="entry name" value="Acyl_transf_3"/>
    <property type="match status" value="1"/>
</dbReference>
<evidence type="ECO:0000259" key="2">
    <source>
        <dbReference type="Pfam" id="PF01757"/>
    </source>
</evidence>
<feature type="transmembrane region" description="Helical" evidence="1">
    <location>
        <begin position="199"/>
        <end position="222"/>
    </location>
</feature>
<name>A0A2S7V7H3_9VIBR</name>
<accession>A0A2S7V7H3</accession>
<feature type="transmembrane region" description="Helical" evidence="1">
    <location>
        <begin position="128"/>
        <end position="150"/>
    </location>
</feature>
<dbReference type="Proteomes" id="UP000238707">
    <property type="component" value="Unassembled WGS sequence"/>
</dbReference>
<sequence length="374" mass="42933">MRNNQQVNSIQMLRGICALLVVWAHSYSWVDDVYPNMGKNLFSFAFVGVDIFFIISGFIITYVTDNRKEQVATLFLIKRFFRVVPLAWMAMLFYGLASGYSISDLFNNIDFIKSLLFIPIDSSAQAPAYGYGFLIVTWTLIYEITFYLIFSISMLINGKYRSAICSVAIVSLVILLQYFSSDLVSLNTHEKLSLPELSILTSIYGVLANPMMLYFIVGMILAEVYMVLPSKNNHVVGAICLFLILLCLSYLTMISMPYNRLIIVGPWCAVIVMSMLIWEKFGGLKVPKMLIILGSLTYSLYLFHMPIKMLFYSRRLPGFEFFYAGFSGFSKLFFFTFLSILISSCVFFTFEKFFIKLGRYFSNKLIYHEESKKA</sequence>
<feature type="transmembrane region" description="Helical" evidence="1">
    <location>
        <begin position="258"/>
        <end position="278"/>
    </location>
</feature>
<feature type="domain" description="Acyltransferase 3" evidence="2">
    <location>
        <begin position="8"/>
        <end position="344"/>
    </location>
</feature>
<protein>
    <recommendedName>
        <fullName evidence="2">Acyltransferase 3 domain-containing protein</fullName>
    </recommendedName>
</protein>